<keyword evidence="3" id="KW-0012">Acyltransferase</keyword>
<feature type="transmembrane region" description="Helical" evidence="1">
    <location>
        <begin position="26"/>
        <end position="45"/>
    </location>
</feature>
<evidence type="ECO:0000259" key="2">
    <source>
        <dbReference type="Pfam" id="PF01757"/>
    </source>
</evidence>
<dbReference type="InterPro" id="IPR002656">
    <property type="entry name" value="Acyl_transf_3_dom"/>
</dbReference>
<evidence type="ECO:0000313" key="4">
    <source>
        <dbReference type="Proteomes" id="UP000317369"/>
    </source>
</evidence>
<keyword evidence="1" id="KW-0812">Transmembrane</keyword>
<feature type="domain" description="Acyltransferase 3" evidence="2">
    <location>
        <begin position="24"/>
        <end position="381"/>
    </location>
</feature>
<dbReference type="InterPro" id="IPR050879">
    <property type="entry name" value="Acyltransferase_3"/>
</dbReference>
<keyword evidence="1" id="KW-1133">Transmembrane helix</keyword>
<evidence type="ECO:0000313" key="3">
    <source>
        <dbReference type="EMBL" id="QDU34963.1"/>
    </source>
</evidence>
<dbReference type="AlphaFoldDB" id="A0A517YXL4"/>
<sequence>MPETVAATPANIPTTSTATKSLTINIVRAIGALVVLIHHANGYFLRAEPTYDTAWQGISRVTTTYGWTGVTLFFVISGLCIHLPQARSQATKLNLKKYTIRRLVRLYPTYFIVCFGLIGMLMLNNQFQGGIKSIIGHVFLWYNEFNPVKGESYSVGPFWSLAAEIHLYFLYAICYPLIVRLGVKRVTQVTLGVTIIYYVAHHFLFLSGSELPSYIQPRDFAVARFGEWMLGAYLAELWCTKKLSYQTLPLIKNSKQLLILSIGLIAVPIALSEIWRDQFYVYIINIPIAIASFYLIAYLLIREDENRGASRKGLKHFTVHLLDKIGDRSYSLYLIHLAVISIVGRIIFTKVLKIQDIDAYAGSFSLFAVTILGIAVSFLLTELLYQLVEKPSHKLARRLTRPTK</sequence>
<feature type="transmembrane region" description="Helical" evidence="1">
    <location>
        <begin position="65"/>
        <end position="83"/>
    </location>
</feature>
<keyword evidence="1" id="KW-0472">Membrane</keyword>
<dbReference type="PANTHER" id="PTHR23028">
    <property type="entry name" value="ACETYLTRANSFERASE"/>
    <property type="match status" value="1"/>
</dbReference>
<proteinExistence type="predicted"/>
<dbReference type="KEGG" id="pcor:KS4_30400"/>
<dbReference type="EMBL" id="CP036425">
    <property type="protein sequence ID" value="QDU34963.1"/>
    <property type="molecule type" value="Genomic_DNA"/>
</dbReference>
<name>A0A517YXL4_9BACT</name>
<dbReference type="GO" id="GO:0016020">
    <property type="term" value="C:membrane"/>
    <property type="evidence" value="ECO:0007669"/>
    <property type="project" value="TreeGrafter"/>
</dbReference>
<reference evidence="3 4" key="1">
    <citation type="submission" date="2019-02" db="EMBL/GenBank/DDBJ databases">
        <title>Deep-cultivation of Planctomycetes and their phenomic and genomic characterization uncovers novel biology.</title>
        <authorList>
            <person name="Wiegand S."/>
            <person name="Jogler M."/>
            <person name="Boedeker C."/>
            <person name="Pinto D."/>
            <person name="Vollmers J."/>
            <person name="Rivas-Marin E."/>
            <person name="Kohn T."/>
            <person name="Peeters S.H."/>
            <person name="Heuer A."/>
            <person name="Rast P."/>
            <person name="Oberbeckmann S."/>
            <person name="Bunk B."/>
            <person name="Jeske O."/>
            <person name="Meyerdierks A."/>
            <person name="Storesund J.E."/>
            <person name="Kallscheuer N."/>
            <person name="Luecker S."/>
            <person name="Lage O.M."/>
            <person name="Pohl T."/>
            <person name="Merkel B.J."/>
            <person name="Hornburger P."/>
            <person name="Mueller R.-W."/>
            <person name="Bruemmer F."/>
            <person name="Labrenz M."/>
            <person name="Spormann A.M."/>
            <person name="Op den Camp H."/>
            <person name="Overmann J."/>
            <person name="Amann R."/>
            <person name="Jetten M.S.M."/>
            <person name="Mascher T."/>
            <person name="Medema M.H."/>
            <person name="Devos D.P."/>
            <person name="Kaster A.-K."/>
            <person name="Ovreas L."/>
            <person name="Rohde M."/>
            <person name="Galperin M.Y."/>
            <person name="Jogler C."/>
        </authorList>
    </citation>
    <scope>NUCLEOTIDE SEQUENCE [LARGE SCALE GENOMIC DNA]</scope>
    <source>
        <strain evidence="3 4">KS4</strain>
    </source>
</reference>
<feature type="transmembrane region" description="Helical" evidence="1">
    <location>
        <begin position="104"/>
        <end position="123"/>
    </location>
</feature>
<keyword evidence="4" id="KW-1185">Reference proteome</keyword>
<evidence type="ECO:0000256" key="1">
    <source>
        <dbReference type="SAM" id="Phobius"/>
    </source>
</evidence>
<dbReference type="OrthoDB" id="9796461at2"/>
<feature type="transmembrane region" description="Helical" evidence="1">
    <location>
        <begin position="257"/>
        <end position="275"/>
    </location>
</feature>
<dbReference type="GO" id="GO:0000271">
    <property type="term" value="P:polysaccharide biosynthetic process"/>
    <property type="evidence" value="ECO:0007669"/>
    <property type="project" value="TreeGrafter"/>
</dbReference>
<feature type="transmembrane region" description="Helical" evidence="1">
    <location>
        <begin position="190"/>
        <end position="208"/>
    </location>
</feature>
<feature type="transmembrane region" description="Helical" evidence="1">
    <location>
        <begin position="281"/>
        <end position="301"/>
    </location>
</feature>
<dbReference type="Proteomes" id="UP000317369">
    <property type="component" value="Chromosome"/>
</dbReference>
<organism evidence="3 4">
    <name type="scientific">Poriferisphaera corsica</name>
    <dbReference type="NCBI Taxonomy" id="2528020"/>
    <lineage>
        <taxon>Bacteria</taxon>
        <taxon>Pseudomonadati</taxon>
        <taxon>Planctomycetota</taxon>
        <taxon>Phycisphaerae</taxon>
        <taxon>Phycisphaerales</taxon>
        <taxon>Phycisphaeraceae</taxon>
        <taxon>Poriferisphaera</taxon>
    </lineage>
</organism>
<feature type="transmembrane region" description="Helical" evidence="1">
    <location>
        <begin position="330"/>
        <end position="348"/>
    </location>
</feature>
<keyword evidence="3" id="KW-0808">Transferase</keyword>
<dbReference type="Pfam" id="PF01757">
    <property type="entry name" value="Acyl_transf_3"/>
    <property type="match status" value="1"/>
</dbReference>
<feature type="transmembrane region" description="Helical" evidence="1">
    <location>
        <begin position="360"/>
        <end position="388"/>
    </location>
</feature>
<accession>A0A517YXL4</accession>
<protein>
    <submittedName>
        <fullName evidence="3">Acyltransferase family protein</fullName>
    </submittedName>
</protein>
<gene>
    <name evidence="3" type="ORF">KS4_30400</name>
</gene>
<dbReference type="GO" id="GO:0016747">
    <property type="term" value="F:acyltransferase activity, transferring groups other than amino-acyl groups"/>
    <property type="evidence" value="ECO:0007669"/>
    <property type="project" value="InterPro"/>
</dbReference>
<feature type="transmembrane region" description="Helical" evidence="1">
    <location>
        <begin position="158"/>
        <end position="178"/>
    </location>
</feature>
<dbReference type="PANTHER" id="PTHR23028:SF53">
    <property type="entry name" value="ACYL_TRANSF_3 DOMAIN-CONTAINING PROTEIN"/>
    <property type="match status" value="1"/>
</dbReference>
<dbReference type="RefSeq" id="WP_145079568.1">
    <property type="nucleotide sequence ID" value="NZ_CP036425.1"/>
</dbReference>